<name>A0A3S3MZS8_9MAGN</name>
<evidence type="ECO:0000313" key="6">
    <source>
        <dbReference type="EMBL" id="RWR82627.1"/>
    </source>
</evidence>
<accession>A0A3S3MZS8</accession>
<sequence>MSPPPPPPQSSQQHSRINLSELKAQIIKKIGPERSHRYFSCLNRFFSLKLGKANFDKLCFLTLGRENLPLHNLLIGSILKNASSGRVPPPAPEKEASKLLKLVGKRSLPKEDGYSEGGPLPVQTPLPSPRIWGNGHVLPMSPRRVRSGVRDRRFKDRPSPLGRNGKTDHASNLSVDSEEAVGKHIMENGDWSSCDLKRPLQHHQGLAEQPENGSDISLPPPTKRPRIKRSPPESTVSVHSKGLVDVAIVEDGAETDQANASSPTRSPVRAPLGIPFCSASVGGARRALPVVSSSSNFASSVDCGELSDTENLKKRMEQMAGAMGLNGVSTECANLLNKGLDVYLKQLIRSCIELKFGQDPIKQSVNKQRPHGNLINGVLPSHHMQIQSSGGSGDVAQEPKTRSPISLLDFKVAMELNPQQLGEDWPLLLEKICLHSWEE</sequence>
<dbReference type="Pfam" id="PF12767">
    <property type="entry name" value="SAGA-Tad1"/>
    <property type="match status" value="1"/>
</dbReference>
<dbReference type="OrthoDB" id="10264870at2759"/>
<evidence type="ECO:0000256" key="4">
    <source>
        <dbReference type="ARBA" id="ARBA00023242"/>
    </source>
</evidence>
<keyword evidence="2" id="KW-0805">Transcription regulation</keyword>
<reference evidence="6 7" key="1">
    <citation type="journal article" date="2019" name="Nat. Plants">
        <title>Stout camphor tree genome fills gaps in understanding of flowering plant genome evolution.</title>
        <authorList>
            <person name="Chaw S.M."/>
            <person name="Liu Y.C."/>
            <person name="Wu Y.W."/>
            <person name="Wang H.Y."/>
            <person name="Lin C.I."/>
            <person name="Wu C.S."/>
            <person name="Ke H.M."/>
            <person name="Chang L.Y."/>
            <person name="Hsu C.Y."/>
            <person name="Yang H.T."/>
            <person name="Sudianto E."/>
            <person name="Hsu M.H."/>
            <person name="Wu K.P."/>
            <person name="Wang L.N."/>
            <person name="Leebens-Mack J.H."/>
            <person name="Tsai I.J."/>
        </authorList>
    </citation>
    <scope>NUCLEOTIDE SEQUENCE [LARGE SCALE GENOMIC DNA]</scope>
    <source>
        <strain evidence="7">cv. Chaw 1501</strain>
        <tissue evidence="6">Young leaves</tissue>
    </source>
</reference>
<dbReference type="CDD" id="cd22933">
    <property type="entry name" value="HFD_HFI1"/>
    <property type="match status" value="1"/>
</dbReference>
<feature type="region of interest" description="Disordered" evidence="5">
    <location>
        <begin position="108"/>
        <end position="177"/>
    </location>
</feature>
<dbReference type="Proteomes" id="UP000283530">
    <property type="component" value="Unassembled WGS sequence"/>
</dbReference>
<dbReference type="EMBL" id="QPKB01000004">
    <property type="protein sequence ID" value="RWR82627.1"/>
    <property type="molecule type" value="Genomic_DNA"/>
</dbReference>
<dbReference type="GO" id="GO:0006357">
    <property type="term" value="P:regulation of transcription by RNA polymerase II"/>
    <property type="evidence" value="ECO:0007669"/>
    <property type="project" value="TreeGrafter"/>
</dbReference>
<keyword evidence="7" id="KW-1185">Reference proteome</keyword>
<evidence type="ECO:0000256" key="5">
    <source>
        <dbReference type="SAM" id="MobiDB-lite"/>
    </source>
</evidence>
<evidence type="ECO:0000313" key="7">
    <source>
        <dbReference type="Proteomes" id="UP000283530"/>
    </source>
</evidence>
<gene>
    <name evidence="6" type="ORF">CKAN_01135500</name>
</gene>
<protein>
    <submittedName>
        <fullName evidence="6">Transcriptional coactivator Hfi1/Transcriptional adapter 1</fullName>
    </submittedName>
</protein>
<proteinExistence type="predicted"/>
<dbReference type="AlphaFoldDB" id="A0A3S3MZS8"/>
<dbReference type="InterPro" id="IPR024738">
    <property type="entry name" value="Hfi1/Tada1"/>
</dbReference>
<comment type="subcellular location">
    <subcellularLocation>
        <location evidence="1">Nucleus</location>
    </subcellularLocation>
</comment>
<dbReference type="PANTHER" id="PTHR21277">
    <property type="entry name" value="TRANSCRIPTIONAL ADAPTER 1"/>
    <property type="match status" value="1"/>
</dbReference>
<comment type="caution">
    <text evidence="6">The sequence shown here is derived from an EMBL/GenBank/DDBJ whole genome shotgun (WGS) entry which is preliminary data.</text>
</comment>
<keyword evidence="3" id="KW-0804">Transcription</keyword>
<organism evidence="6 7">
    <name type="scientific">Cinnamomum micranthum f. kanehirae</name>
    <dbReference type="NCBI Taxonomy" id="337451"/>
    <lineage>
        <taxon>Eukaryota</taxon>
        <taxon>Viridiplantae</taxon>
        <taxon>Streptophyta</taxon>
        <taxon>Embryophyta</taxon>
        <taxon>Tracheophyta</taxon>
        <taxon>Spermatophyta</taxon>
        <taxon>Magnoliopsida</taxon>
        <taxon>Magnoliidae</taxon>
        <taxon>Laurales</taxon>
        <taxon>Lauraceae</taxon>
        <taxon>Cinnamomum</taxon>
    </lineage>
</organism>
<evidence type="ECO:0000256" key="1">
    <source>
        <dbReference type="ARBA" id="ARBA00004123"/>
    </source>
</evidence>
<dbReference type="GO" id="GO:0000124">
    <property type="term" value="C:SAGA complex"/>
    <property type="evidence" value="ECO:0007669"/>
    <property type="project" value="TreeGrafter"/>
</dbReference>
<dbReference type="GO" id="GO:0003713">
    <property type="term" value="F:transcription coactivator activity"/>
    <property type="evidence" value="ECO:0007669"/>
    <property type="project" value="TreeGrafter"/>
</dbReference>
<keyword evidence="4" id="KW-0539">Nucleus</keyword>
<feature type="region of interest" description="Disordered" evidence="5">
    <location>
        <begin position="202"/>
        <end position="238"/>
    </location>
</feature>
<feature type="compositionally biased region" description="Basic and acidic residues" evidence="5">
    <location>
        <begin position="148"/>
        <end position="158"/>
    </location>
</feature>
<dbReference type="GO" id="GO:0005634">
    <property type="term" value="C:nucleus"/>
    <property type="evidence" value="ECO:0007669"/>
    <property type="project" value="UniProtKB-SubCell"/>
</dbReference>
<evidence type="ECO:0000256" key="3">
    <source>
        <dbReference type="ARBA" id="ARBA00023163"/>
    </source>
</evidence>
<dbReference type="PANTHER" id="PTHR21277:SF5">
    <property type="entry name" value="TRANSCRIPTIONAL ADAPTER 1"/>
    <property type="match status" value="1"/>
</dbReference>
<evidence type="ECO:0000256" key="2">
    <source>
        <dbReference type="ARBA" id="ARBA00023015"/>
    </source>
</evidence>